<name>A0ACC0BNN8_CATRO</name>
<comment type="caution">
    <text evidence="1">The sequence shown here is derived from an EMBL/GenBank/DDBJ whole genome shotgun (WGS) entry which is preliminary data.</text>
</comment>
<gene>
    <name evidence="1" type="ORF">M9H77_14563</name>
</gene>
<evidence type="ECO:0000313" key="1">
    <source>
        <dbReference type="EMBL" id="KAI5674199.1"/>
    </source>
</evidence>
<organism evidence="1 2">
    <name type="scientific">Catharanthus roseus</name>
    <name type="common">Madagascar periwinkle</name>
    <name type="synonym">Vinca rosea</name>
    <dbReference type="NCBI Taxonomy" id="4058"/>
    <lineage>
        <taxon>Eukaryota</taxon>
        <taxon>Viridiplantae</taxon>
        <taxon>Streptophyta</taxon>
        <taxon>Embryophyta</taxon>
        <taxon>Tracheophyta</taxon>
        <taxon>Spermatophyta</taxon>
        <taxon>Magnoliopsida</taxon>
        <taxon>eudicotyledons</taxon>
        <taxon>Gunneridae</taxon>
        <taxon>Pentapetalae</taxon>
        <taxon>asterids</taxon>
        <taxon>lamiids</taxon>
        <taxon>Gentianales</taxon>
        <taxon>Apocynaceae</taxon>
        <taxon>Rauvolfioideae</taxon>
        <taxon>Vinceae</taxon>
        <taxon>Catharanthinae</taxon>
        <taxon>Catharanthus</taxon>
    </lineage>
</organism>
<protein>
    <submittedName>
        <fullName evidence="1">Uncharacterized protein</fullName>
    </submittedName>
</protein>
<dbReference type="EMBL" id="CM044703">
    <property type="protein sequence ID" value="KAI5674199.1"/>
    <property type="molecule type" value="Genomic_DNA"/>
</dbReference>
<accession>A0ACC0BNN8</accession>
<proteinExistence type="predicted"/>
<reference evidence="2" key="1">
    <citation type="journal article" date="2023" name="Nat. Plants">
        <title>Single-cell RNA sequencing provides a high-resolution roadmap for understanding the multicellular compartmentation of specialized metabolism.</title>
        <authorList>
            <person name="Sun S."/>
            <person name="Shen X."/>
            <person name="Li Y."/>
            <person name="Li Y."/>
            <person name="Wang S."/>
            <person name="Li R."/>
            <person name="Zhang H."/>
            <person name="Shen G."/>
            <person name="Guo B."/>
            <person name="Wei J."/>
            <person name="Xu J."/>
            <person name="St-Pierre B."/>
            <person name="Chen S."/>
            <person name="Sun C."/>
        </authorList>
    </citation>
    <scope>NUCLEOTIDE SEQUENCE [LARGE SCALE GENOMIC DNA]</scope>
</reference>
<sequence>MTRKALMERSSRLSPVSATSPPAAPPSARRRHLAAAEFSGAVNQPQQHSNQKVNGYSSQNKDQIEKKRNYDGQMGKLGFLAFSSSLSPSTFTAEGRGTPKLNSQQLSLPSSLVISTCCHLLLLYAFVNGDFVGFKSCPSIFFHGCGCVKGHFFWFFHGWGRRTWFKVSAESKLTCRVIVGTEITERITTNWYNQQREDTNSSATRIKSDKFSYWVEKLA</sequence>
<keyword evidence="2" id="KW-1185">Reference proteome</keyword>
<evidence type="ECO:0000313" key="2">
    <source>
        <dbReference type="Proteomes" id="UP001060085"/>
    </source>
</evidence>
<dbReference type="Proteomes" id="UP001060085">
    <property type="component" value="Linkage Group LG03"/>
</dbReference>